<keyword evidence="4 15" id="KW-0813">Transport</keyword>
<dbReference type="EC" id="7.4.2.8" evidence="15"/>
<comment type="subunit">
    <text evidence="15">Monomer and homodimer. Part of the essential Sec protein translocation apparatus which comprises SecA, SecYEG and auxiliary proteins SecDF. Other proteins may also be involved.</text>
</comment>
<keyword evidence="17" id="KW-0175">Coiled coil</keyword>
<evidence type="ECO:0000256" key="16">
    <source>
        <dbReference type="RuleBase" id="RU003874"/>
    </source>
</evidence>
<dbReference type="GO" id="GO:0005524">
    <property type="term" value="F:ATP binding"/>
    <property type="evidence" value="ECO:0007669"/>
    <property type="project" value="UniProtKB-UniRule"/>
</dbReference>
<dbReference type="InterPro" id="IPR014001">
    <property type="entry name" value="Helicase_ATP-bd"/>
</dbReference>
<gene>
    <name evidence="15" type="primary">secA</name>
    <name evidence="21" type="ORF">A3C17_03665</name>
</gene>
<protein>
    <recommendedName>
        <fullName evidence="15 16">Protein translocase subunit SecA</fullName>
        <ecNumber evidence="15">7.4.2.8</ecNumber>
    </recommendedName>
</protein>
<evidence type="ECO:0000256" key="4">
    <source>
        <dbReference type="ARBA" id="ARBA00022448"/>
    </source>
</evidence>
<keyword evidence="5 15" id="KW-1003">Cell membrane</keyword>
<dbReference type="Pfam" id="PF02810">
    <property type="entry name" value="SEC-C"/>
    <property type="match status" value="1"/>
</dbReference>
<dbReference type="Gene3D" id="3.90.1440.10">
    <property type="entry name" value="SecA, preprotein cross-linking domain"/>
    <property type="match status" value="1"/>
</dbReference>
<dbReference type="SMART" id="SM00958">
    <property type="entry name" value="SecA_PP_bind"/>
    <property type="match status" value="1"/>
</dbReference>
<dbReference type="EMBL" id="MGDX01000016">
    <property type="protein sequence ID" value="OGL71261.1"/>
    <property type="molecule type" value="Genomic_DNA"/>
</dbReference>
<keyword evidence="13 15" id="KW-0811">Translocation</keyword>
<evidence type="ECO:0000313" key="21">
    <source>
        <dbReference type="EMBL" id="OGL71261.1"/>
    </source>
</evidence>
<dbReference type="GO" id="GO:0017038">
    <property type="term" value="P:protein import"/>
    <property type="evidence" value="ECO:0007669"/>
    <property type="project" value="InterPro"/>
</dbReference>
<evidence type="ECO:0000256" key="8">
    <source>
        <dbReference type="ARBA" id="ARBA00022741"/>
    </source>
</evidence>
<evidence type="ECO:0000256" key="2">
    <source>
        <dbReference type="ARBA" id="ARBA00004170"/>
    </source>
</evidence>
<feature type="domain" description="SecA family profile" evidence="20">
    <location>
        <begin position="2"/>
        <end position="612"/>
    </location>
</feature>
<dbReference type="InterPro" id="IPR000185">
    <property type="entry name" value="SecA"/>
</dbReference>
<dbReference type="InterPro" id="IPR004027">
    <property type="entry name" value="SEC_C_motif"/>
</dbReference>
<dbReference type="InterPro" id="IPR014018">
    <property type="entry name" value="SecA_motor_DEAD"/>
</dbReference>
<evidence type="ECO:0000259" key="20">
    <source>
        <dbReference type="PROSITE" id="PS51196"/>
    </source>
</evidence>
<dbReference type="NCBIfam" id="NF009538">
    <property type="entry name" value="PRK12904.1"/>
    <property type="match status" value="1"/>
</dbReference>
<dbReference type="FunFam" id="3.90.1440.10:FF:000002">
    <property type="entry name" value="Protein translocase subunit SecA"/>
    <property type="match status" value="1"/>
</dbReference>
<dbReference type="SUPFAM" id="SSF52540">
    <property type="entry name" value="P-loop containing nucleoside triphosphate hydrolases"/>
    <property type="match status" value="2"/>
</dbReference>
<dbReference type="CDD" id="cd18803">
    <property type="entry name" value="SF2_C_secA"/>
    <property type="match status" value="1"/>
</dbReference>
<dbReference type="Proteomes" id="UP000177097">
    <property type="component" value="Unassembled WGS sequence"/>
</dbReference>
<dbReference type="Pfam" id="PF07517">
    <property type="entry name" value="SecA_DEAD"/>
    <property type="match status" value="1"/>
</dbReference>
<evidence type="ECO:0000256" key="7">
    <source>
        <dbReference type="ARBA" id="ARBA00022723"/>
    </source>
</evidence>
<evidence type="ECO:0000256" key="14">
    <source>
        <dbReference type="ARBA" id="ARBA00023136"/>
    </source>
</evidence>
<dbReference type="GO" id="GO:0046872">
    <property type="term" value="F:metal ion binding"/>
    <property type="evidence" value="ECO:0007669"/>
    <property type="project" value="UniProtKB-KW"/>
</dbReference>
<dbReference type="STRING" id="1802389.A3C17_03665"/>
<dbReference type="GO" id="GO:0008564">
    <property type="term" value="F:protein-exporting ATPase activity"/>
    <property type="evidence" value="ECO:0007669"/>
    <property type="project" value="UniProtKB-EC"/>
</dbReference>
<dbReference type="InterPro" id="IPR011130">
    <property type="entry name" value="SecA_preprotein_X-link_dom"/>
</dbReference>
<evidence type="ECO:0000256" key="9">
    <source>
        <dbReference type="ARBA" id="ARBA00022833"/>
    </source>
</evidence>
<sequence>MAHFLDRFLGDPNKKHLQRYEKRVNEINALTDEYAALSDEALKAKTAEFKQRLAAGETLDDLLPEAFATAREAARRTLGQFHYDVQLMGAMALHESNIAEMRTGEGKTLTATLAVYLNALSGEGVHVVTVNDYLAKRDAVWMGQVYDFLGLTVGIIQHESGYRYDRTAVPHEDTVDEARDALGSFKVEHAYLQTVSRKETYDADITYGTNNEFGFDYLRDNMVGSPEQRVQRELSFCIVDEIDSILIDEARTPLIISAPSQTPSDLYRTFAQLVRILKENDDYNIDEKMRAVTLTDTGVEKIEKALGVENLYVAGGIQMVHHIEQALKAETLYKIDREYVVREGEIVIVDEFTGRMMEGRRFSEGLHQAIEAKEGVEIKQESETLGTITFQNYFRLYDKLSGMTGTAKTEEEEFQKIYDMNVIVVPTNRENRRADGEDRIYKSNATKLRAIVEEVKAAQERGQPVLLGTVSIEKNEELSKALTKAGIRHEILNAKNHEREGEIVAQAGRKGSVTVATNMAGRGVDIILGGNPSTPEEQEEIKALGGLYVIGTERHESRRIDHQLRGRAGRQGDPGRTQFFVSLDDDLMRVFGSERMKRAMEALRVPDDMPIENKMISKSIESAQKRVEGHNFDIRKRLLDYDDVLNKQREAVYGERRTIVDADTAAHPEAMRAQVMDYITAEIEGVVAFHTLDGTDWNVREIFENMKTIVQVDQQTRDRFMEYDGAKAPKAEAAAQARTELVETLEAHVEKKYAQLETVFENRAELTGIERQVLIRSIDTLWVEHLSAMRKLRSAVGLQGYGQRDPLVEYKRQSFSMFQTMLAEVQKQVATTIFKIGDAIKMAKLPGLSDRVDMGSVRAVSPAVHTNRFGRNDVCHCGSGKKFKKCHGV</sequence>
<dbReference type="GO" id="GO:0006605">
    <property type="term" value="P:protein targeting"/>
    <property type="evidence" value="ECO:0007669"/>
    <property type="project" value="UniProtKB-UniRule"/>
</dbReference>
<evidence type="ECO:0000313" key="22">
    <source>
        <dbReference type="Proteomes" id="UP000177097"/>
    </source>
</evidence>
<dbReference type="SUPFAM" id="SSF81767">
    <property type="entry name" value="Pre-protein crosslinking domain of SecA"/>
    <property type="match status" value="1"/>
</dbReference>
<evidence type="ECO:0000256" key="6">
    <source>
        <dbReference type="ARBA" id="ARBA00022490"/>
    </source>
</evidence>
<evidence type="ECO:0000256" key="11">
    <source>
        <dbReference type="ARBA" id="ARBA00022927"/>
    </source>
</evidence>
<dbReference type="Gene3D" id="3.40.50.300">
    <property type="entry name" value="P-loop containing nucleotide triphosphate hydrolases"/>
    <property type="match status" value="3"/>
</dbReference>
<dbReference type="PANTHER" id="PTHR30612:SF0">
    <property type="entry name" value="CHLOROPLAST PROTEIN-TRANSPORTING ATPASE"/>
    <property type="match status" value="1"/>
</dbReference>
<dbReference type="Gene3D" id="1.10.3060.10">
    <property type="entry name" value="Helical scaffold and wing domains of SecA"/>
    <property type="match status" value="1"/>
</dbReference>
<feature type="binding site" evidence="15">
    <location>
        <position position="86"/>
    </location>
    <ligand>
        <name>ATP</name>
        <dbReference type="ChEBI" id="CHEBI:30616"/>
    </ligand>
</feature>
<dbReference type="GO" id="GO:0043952">
    <property type="term" value="P:protein transport by the Sec complex"/>
    <property type="evidence" value="ECO:0007669"/>
    <property type="project" value="UniProtKB-ARBA"/>
</dbReference>
<dbReference type="InterPro" id="IPR044722">
    <property type="entry name" value="SecA_SF2_C"/>
</dbReference>
<evidence type="ECO:0000259" key="18">
    <source>
        <dbReference type="PROSITE" id="PS51192"/>
    </source>
</evidence>
<feature type="domain" description="Helicase C-terminal" evidence="19">
    <location>
        <begin position="450"/>
        <end position="619"/>
    </location>
</feature>
<dbReference type="AlphaFoldDB" id="A0A1F7TZ06"/>
<evidence type="ECO:0000256" key="5">
    <source>
        <dbReference type="ARBA" id="ARBA00022475"/>
    </source>
</evidence>
<evidence type="ECO:0000256" key="10">
    <source>
        <dbReference type="ARBA" id="ARBA00022840"/>
    </source>
</evidence>
<keyword evidence="6 15" id="KW-0963">Cytoplasm</keyword>
<name>A0A1F7TZ06_9BACT</name>
<comment type="function">
    <text evidence="15">Part of the Sec protein translocase complex. Interacts with the SecYEG preprotein conducting channel. Has a central role in coupling the hydrolysis of ATP to the transfer of proteins into and across the cell membrane, serving as an ATP-driven molecular motor driving the stepwise translocation of polypeptide chains across the membrane.</text>
</comment>
<dbReference type="PANTHER" id="PTHR30612">
    <property type="entry name" value="SECA INNER MEMBRANE COMPONENT OF SEC PROTEIN SECRETION SYSTEM"/>
    <property type="match status" value="1"/>
</dbReference>
<dbReference type="Pfam" id="PF21090">
    <property type="entry name" value="P-loop_SecA"/>
    <property type="match status" value="2"/>
</dbReference>
<dbReference type="InterPro" id="IPR011116">
    <property type="entry name" value="SecA_Wing/Scaffold"/>
</dbReference>
<dbReference type="NCBIfam" id="NF006630">
    <property type="entry name" value="PRK09200.1"/>
    <property type="match status" value="1"/>
</dbReference>
<dbReference type="GO" id="GO:0031522">
    <property type="term" value="C:cell envelope Sec protein transport complex"/>
    <property type="evidence" value="ECO:0007669"/>
    <property type="project" value="TreeGrafter"/>
</dbReference>
<dbReference type="NCBIfam" id="TIGR00963">
    <property type="entry name" value="secA"/>
    <property type="match status" value="1"/>
</dbReference>
<dbReference type="GO" id="GO:0005829">
    <property type="term" value="C:cytosol"/>
    <property type="evidence" value="ECO:0007669"/>
    <property type="project" value="TreeGrafter"/>
</dbReference>
<feature type="binding site" evidence="15">
    <location>
        <position position="525"/>
    </location>
    <ligand>
        <name>ATP</name>
        <dbReference type="ChEBI" id="CHEBI:30616"/>
    </ligand>
</feature>
<dbReference type="CDD" id="cd17928">
    <property type="entry name" value="DEXDc_SecA"/>
    <property type="match status" value="1"/>
</dbReference>
<dbReference type="InterPro" id="IPR036266">
    <property type="entry name" value="SecA_Wing/Scaffold_sf"/>
</dbReference>
<dbReference type="PROSITE" id="PS51192">
    <property type="entry name" value="HELICASE_ATP_BIND_1"/>
    <property type="match status" value="1"/>
</dbReference>
<keyword evidence="11 15" id="KW-0653">Protein transport</keyword>
<feature type="coiled-coil region" evidence="17">
    <location>
        <begin position="20"/>
        <end position="47"/>
    </location>
</feature>
<dbReference type="HAMAP" id="MF_01382">
    <property type="entry name" value="SecA"/>
    <property type="match status" value="1"/>
</dbReference>
<keyword evidence="7" id="KW-0479">Metal-binding</keyword>
<keyword evidence="9" id="KW-0862">Zinc</keyword>
<dbReference type="GO" id="GO:0065002">
    <property type="term" value="P:intracellular protein transmembrane transport"/>
    <property type="evidence" value="ECO:0007669"/>
    <property type="project" value="UniProtKB-UniRule"/>
</dbReference>
<keyword evidence="12 15" id="KW-1278">Translocase</keyword>
<dbReference type="PROSITE" id="PS51194">
    <property type="entry name" value="HELICASE_CTER"/>
    <property type="match status" value="1"/>
</dbReference>
<feature type="domain" description="Helicase ATP-binding" evidence="18">
    <location>
        <begin position="88"/>
        <end position="281"/>
    </location>
</feature>
<comment type="catalytic activity">
    <reaction evidence="15">
        <text>ATP + H2O + cellular proteinSide 1 = ADP + phosphate + cellular proteinSide 2.</text>
        <dbReference type="EC" id="7.4.2.8"/>
    </reaction>
</comment>
<dbReference type="PRINTS" id="PR00906">
    <property type="entry name" value="SECA"/>
</dbReference>
<dbReference type="PROSITE" id="PS01312">
    <property type="entry name" value="SECA"/>
    <property type="match status" value="1"/>
</dbReference>
<dbReference type="InterPro" id="IPR011115">
    <property type="entry name" value="SecA_DEAD"/>
</dbReference>
<dbReference type="SMART" id="SM00490">
    <property type="entry name" value="HELICc"/>
    <property type="match status" value="1"/>
</dbReference>
<dbReference type="PROSITE" id="PS51196">
    <property type="entry name" value="SECA_MOTOR_DEAD"/>
    <property type="match status" value="1"/>
</dbReference>
<comment type="subcellular location">
    <subcellularLocation>
        <location evidence="15">Cell membrane</location>
        <topology evidence="15">Peripheral membrane protein</topology>
        <orientation evidence="15">Cytoplasmic side</orientation>
    </subcellularLocation>
    <subcellularLocation>
        <location evidence="15">Cytoplasm</location>
    </subcellularLocation>
    <subcellularLocation>
        <location evidence="2">Membrane</location>
        <topology evidence="2">Peripheral membrane protein</topology>
    </subcellularLocation>
    <text evidence="15">Distribution is 50-50.</text>
</comment>
<keyword evidence="14 15" id="KW-0472">Membrane</keyword>
<dbReference type="Pfam" id="PF07516">
    <property type="entry name" value="SecA_SW"/>
    <property type="match status" value="1"/>
</dbReference>
<dbReference type="InterPro" id="IPR001650">
    <property type="entry name" value="Helicase_C-like"/>
</dbReference>
<dbReference type="FunFam" id="3.40.50.300:FF:000113">
    <property type="entry name" value="Preprotein translocase subunit SecA"/>
    <property type="match status" value="1"/>
</dbReference>
<dbReference type="GO" id="GO:0005886">
    <property type="term" value="C:plasma membrane"/>
    <property type="evidence" value="ECO:0007669"/>
    <property type="project" value="UniProtKB-SubCell"/>
</dbReference>
<evidence type="ECO:0000259" key="19">
    <source>
        <dbReference type="PROSITE" id="PS51194"/>
    </source>
</evidence>
<evidence type="ECO:0000256" key="13">
    <source>
        <dbReference type="ARBA" id="ARBA00023010"/>
    </source>
</evidence>
<keyword evidence="8 15" id="KW-0547">Nucleotide-binding</keyword>
<comment type="cofactor">
    <cofactor evidence="1">
        <name>Zn(2+)</name>
        <dbReference type="ChEBI" id="CHEBI:29105"/>
    </cofactor>
</comment>
<feature type="binding site" evidence="15">
    <location>
        <begin position="104"/>
        <end position="108"/>
    </location>
    <ligand>
        <name>ATP</name>
        <dbReference type="ChEBI" id="CHEBI:30616"/>
    </ligand>
</feature>
<accession>A0A1F7TZ06</accession>
<comment type="caution">
    <text evidence="21">The sequence shown here is derived from an EMBL/GenBank/DDBJ whole genome shotgun (WGS) entry which is preliminary data.</text>
</comment>
<evidence type="ECO:0000256" key="17">
    <source>
        <dbReference type="SAM" id="Coils"/>
    </source>
</evidence>
<dbReference type="InterPro" id="IPR020937">
    <property type="entry name" value="SecA_CS"/>
</dbReference>
<evidence type="ECO:0000256" key="1">
    <source>
        <dbReference type="ARBA" id="ARBA00001947"/>
    </source>
</evidence>
<dbReference type="Pfam" id="PF01043">
    <property type="entry name" value="SecA_PP_bind"/>
    <property type="match status" value="1"/>
</dbReference>
<comment type="similarity">
    <text evidence="3 15 16">Belongs to the SecA family.</text>
</comment>
<organism evidence="21 22">
    <name type="scientific">Candidatus Uhrbacteria bacterium RIFCSPHIGHO2_02_FULL_53_13</name>
    <dbReference type="NCBI Taxonomy" id="1802389"/>
    <lineage>
        <taxon>Bacteria</taxon>
        <taxon>Candidatus Uhriibacteriota</taxon>
    </lineage>
</organism>
<dbReference type="InterPro" id="IPR036670">
    <property type="entry name" value="SecA_X-link_sf"/>
</dbReference>
<proteinExistence type="inferred from homology"/>
<reference evidence="21 22" key="1">
    <citation type="journal article" date="2016" name="Nat. Commun.">
        <title>Thousands of microbial genomes shed light on interconnected biogeochemical processes in an aquifer system.</title>
        <authorList>
            <person name="Anantharaman K."/>
            <person name="Brown C.T."/>
            <person name="Hug L.A."/>
            <person name="Sharon I."/>
            <person name="Castelle C.J."/>
            <person name="Probst A.J."/>
            <person name="Thomas B.C."/>
            <person name="Singh A."/>
            <person name="Wilkins M.J."/>
            <person name="Karaoz U."/>
            <person name="Brodie E.L."/>
            <person name="Williams K.H."/>
            <person name="Hubbard S.S."/>
            <person name="Banfield J.F."/>
        </authorList>
    </citation>
    <scope>NUCLEOTIDE SEQUENCE [LARGE SCALE GENOMIC DNA]</scope>
</reference>
<dbReference type="SMART" id="SM00957">
    <property type="entry name" value="SecA_DEAD"/>
    <property type="match status" value="1"/>
</dbReference>
<evidence type="ECO:0000256" key="12">
    <source>
        <dbReference type="ARBA" id="ARBA00022967"/>
    </source>
</evidence>
<keyword evidence="10 15" id="KW-0067">ATP-binding</keyword>
<dbReference type="InterPro" id="IPR027417">
    <property type="entry name" value="P-loop_NTPase"/>
</dbReference>
<dbReference type="SUPFAM" id="SSF81886">
    <property type="entry name" value="Helical scaffold and wing domains of SecA"/>
    <property type="match status" value="1"/>
</dbReference>
<evidence type="ECO:0000256" key="15">
    <source>
        <dbReference type="HAMAP-Rule" id="MF_01382"/>
    </source>
</evidence>
<evidence type="ECO:0000256" key="3">
    <source>
        <dbReference type="ARBA" id="ARBA00007650"/>
    </source>
</evidence>